<dbReference type="Pfam" id="PF13671">
    <property type="entry name" value="AAA_33"/>
    <property type="match status" value="1"/>
</dbReference>
<evidence type="ECO:0000313" key="1">
    <source>
        <dbReference type="EMBL" id="NUW33561.1"/>
    </source>
</evidence>
<gene>
    <name evidence="1" type="ORF">HTZ77_19295</name>
</gene>
<dbReference type="Proteomes" id="UP000586042">
    <property type="component" value="Unassembled WGS sequence"/>
</dbReference>
<evidence type="ECO:0000313" key="2">
    <source>
        <dbReference type="Proteomes" id="UP000586042"/>
    </source>
</evidence>
<dbReference type="AlphaFoldDB" id="A0A7Y6I8X2"/>
<name>A0A7Y6I8X2_9ACTN</name>
<sequence length="174" mass="18709">MKGVVLVTGIMAAGKSTVAQALAERLPRSVHVRGDLFRRMIVNGRADMAPGDAGEATRQLRLRYRLAAAAADLYAGEGFTPVVQDVVLGEDLALLVSLITARPLRVVVLAPDPAAVVRRERERAKTGYGAWTVADLDGALRNETPRIGLWLDTSRQSPAETVEEILARADEALV</sequence>
<dbReference type="SUPFAM" id="SSF52540">
    <property type="entry name" value="P-loop containing nucleoside triphosphate hydrolases"/>
    <property type="match status" value="1"/>
</dbReference>
<comment type="caution">
    <text evidence="1">The sequence shown here is derived from an EMBL/GenBank/DDBJ whole genome shotgun (WGS) entry which is preliminary data.</text>
</comment>
<keyword evidence="2" id="KW-1185">Reference proteome</keyword>
<proteinExistence type="predicted"/>
<reference evidence="1 2" key="1">
    <citation type="submission" date="2020-06" db="EMBL/GenBank/DDBJ databases">
        <title>Nonomuraea sp. SMC257, a novel actinomycete isolated from soil.</title>
        <authorList>
            <person name="Chanama M."/>
        </authorList>
    </citation>
    <scope>NUCLEOTIDE SEQUENCE [LARGE SCALE GENOMIC DNA]</scope>
    <source>
        <strain evidence="1 2">SMC257</strain>
    </source>
</reference>
<protein>
    <submittedName>
        <fullName evidence="1">AAA family ATPase</fullName>
    </submittedName>
</protein>
<dbReference type="EMBL" id="JABWGN010000007">
    <property type="protein sequence ID" value="NUW33561.1"/>
    <property type="molecule type" value="Genomic_DNA"/>
</dbReference>
<dbReference type="InterPro" id="IPR027417">
    <property type="entry name" value="P-loop_NTPase"/>
</dbReference>
<accession>A0A7Y6I8X2</accession>
<organism evidence="1 2">
    <name type="scientific">Nonomuraea montanisoli</name>
    <dbReference type="NCBI Taxonomy" id="2741721"/>
    <lineage>
        <taxon>Bacteria</taxon>
        <taxon>Bacillati</taxon>
        <taxon>Actinomycetota</taxon>
        <taxon>Actinomycetes</taxon>
        <taxon>Streptosporangiales</taxon>
        <taxon>Streptosporangiaceae</taxon>
        <taxon>Nonomuraea</taxon>
    </lineage>
</organism>
<dbReference type="Gene3D" id="3.40.50.300">
    <property type="entry name" value="P-loop containing nucleotide triphosphate hydrolases"/>
    <property type="match status" value="1"/>
</dbReference>
<dbReference type="RefSeq" id="WP_175591010.1">
    <property type="nucleotide sequence ID" value="NZ_JABWGN010000007.1"/>
</dbReference>